<keyword evidence="1" id="KW-0732">Signal</keyword>
<evidence type="ECO:0000313" key="2">
    <source>
        <dbReference type="EMBL" id="RQN01986.1"/>
    </source>
</evidence>
<organism evidence="2 3">
    <name type="scientific">Aeromicrobium camelliae</name>
    <dbReference type="NCBI Taxonomy" id="1538144"/>
    <lineage>
        <taxon>Bacteria</taxon>
        <taxon>Bacillati</taxon>
        <taxon>Actinomycetota</taxon>
        <taxon>Actinomycetes</taxon>
        <taxon>Propionibacteriales</taxon>
        <taxon>Nocardioidaceae</taxon>
        <taxon>Aeromicrobium</taxon>
    </lineage>
</organism>
<dbReference type="Proteomes" id="UP000275225">
    <property type="component" value="Unassembled WGS sequence"/>
</dbReference>
<accession>A0A3N6W386</accession>
<comment type="caution">
    <text evidence="2">The sequence shown here is derived from an EMBL/GenBank/DDBJ whole genome shotgun (WGS) entry which is preliminary data.</text>
</comment>
<proteinExistence type="predicted"/>
<dbReference type="OrthoDB" id="4863392at2"/>
<evidence type="ECO:0000313" key="3">
    <source>
        <dbReference type="Proteomes" id="UP000275225"/>
    </source>
</evidence>
<feature type="signal peptide" evidence="1">
    <location>
        <begin position="1"/>
        <end position="33"/>
    </location>
</feature>
<name>A0A3N6W386_9ACTN</name>
<protein>
    <recommendedName>
        <fullName evidence="4">Secreted protein</fullName>
    </recommendedName>
</protein>
<sequence>MTSLTTATRRWGTGLIALAAGLGMALTAAPASAETINVDYDVNGVTQIEKTGSSITLGPAVMHSRVEDDGSFTGDMELPGTRTEFKVIGFIPVTADVNFTPTGPTTGQLTRVGRQRTLASTSSYYVRLSNIKASVFPLFAGQNCRTVDPVVIPANTPEGEFFDIAAGGRLVGEYSIGDFQNCGLNTWLINLLVPGGGNTVELNLTNGRIAN</sequence>
<reference evidence="2 3" key="1">
    <citation type="submission" date="2018-11" db="EMBL/GenBank/DDBJ databases">
        <authorList>
            <person name="Li F."/>
        </authorList>
    </citation>
    <scope>NUCLEOTIDE SEQUENCE [LARGE SCALE GENOMIC DNA]</scope>
    <source>
        <strain evidence="2 3">YS17T</strain>
    </source>
</reference>
<feature type="chain" id="PRO_5018047820" description="Secreted protein" evidence="1">
    <location>
        <begin position="34"/>
        <end position="211"/>
    </location>
</feature>
<dbReference type="AlphaFoldDB" id="A0A3N6W386"/>
<keyword evidence="3" id="KW-1185">Reference proteome</keyword>
<evidence type="ECO:0000256" key="1">
    <source>
        <dbReference type="SAM" id="SignalP"/>
    </source>
</evidence>
<gene>
    <name evidence="2" type="ORF">EHW97_14935</name>
</gene>
<dbReference type="RefSeq" id="WP_124237968.1">
    <property type="nucleotide sequence ID" value="NZ_JBHUFI010000010.1"/>
</dbReference>
<evidence type="ECO:0008006" key="4">
    <source>
        <dbReference type="Google" id="ProtNLM"/>
    </source>
</evidence>
<dbReference type="EMBL" id="RQJX01000029">
    <property type="protein sequence ID" value="RQN01986.1"/>
    <property type="molecule type" value="Genomic_DNA"/>
</dbReference>